<keyword evidence="1" id="KW-0547">Nucleotide-binding</keyword>
<feature type="non-terminal residue" evidence="4">
    <location>
        <position position="481"/>
    </location>
</feature>
<dbReference type="SUPFAM" id="SSF52540">
    <property type="entry name" value="P-loop containing nucleoside triphosphate hydrolases"/>
    <property type="match status" value="2"/>
</dbReference>
<name>A0A382EQ22_9ZZZZ</name>
<evidence type="ECO:0000256" key="1">
    <source>
        <dbReference type="ARBA" id="ARBA00022741"/>
    </source>
</evidence>
<dbReference type="InterPro" id="IPR051309">
    <property type="entry name" value="ABCF_ATPase"/>
</dbReference>
<feature type="domain" description="ABC transporter" evidence="3">
    <location>
        <begin position="5"/>
        <end position="252"/>
    </location>
</feature>
<evidence type="ECO:0000313" key="4">
    <source>
        <dbReference type="EMBL" id="SVB52896.1"/>
    </source>
</evidence>
<dbReference type="SMART" id="SM00382">
    <property type="entry name" value="AAA"/>
    <property type="match status" value="2"/>
</dbReference>
<sequence>MTMLVRFKEISLAFGDQKILVNANFTIGSQERVCLIGRNGAGKSSTLKLVTGEIEPDEGEIFSSPLLRSAMLEQSLKKASEQQVKDVVAEGMSDQVARIQAYQQLAEEAEPRKAIFKEMEKLESMIEAGGGWSVDAQIDATLSQLELPSSQKLSTLSGGWQRRVALARTLVSKPDLILLDEPTNHLDINTIEWLENEVMRFPGAVLFVTHDRSFMERLATRIIEIDRGNMRSWPGSYRKFLYEKEKANSEEDRHNKLFDKKLAEEEEWIRQGIKARESRNEGRVRTLETMREVRQERIARPKKPRIHLNESNEISGRKVIEARNISHSFGGQSLIKNFSLRVMRGERIGIIGNNGVGKSTLLRILLGELQPDKGSVKLGTNLQVAYFDQLRRELDTTKTVAEIVGEGRDYINILGNKKHIVGYLTDFLFSAKRAMTRVASLSGGERNRVILAKLFTKPANLLVLDEPTNDLDVETLEALES</sequence>
<dbReference type="GO" id="GO:0016887">
    <property type="term" value="F:ATP hydrolysis activity"/>
    <property type="evidence" value="ECO:0007669"/>
    <property type="project" value="InterPro"/>
</dbReference>
<dbReference type="PANTHER" id="PTHR42855:SF1">
    <property type="entry name" value="ABC TRANSPORTER DOMAIN-CONTAINING PROTEIN"/>
    <property type="match status" value="1"/>
</dbReference>
<dbReference type="Pfam" id="PF12848">
    <property type="entry name" value="ABC_tran_Xtn"/>
    <property type="match status" value="1"/>
</dbReference>
<dbReference type="GO" id="GO:0005524">
    <property type="term" value="F:ATP binding"/>
    <property type="evidence" value="ECO:0007669"/>
    <property type="project" value="UniProtKB-KW"/>
</dbReference>
<evidence type="ECO:0000259" key="3">
    <source>
        <dbReference type="PROSITE" id="PS50893"/>
    </source>
</evidence>
<dbReference type="PROSITE" id="PS00211">
    <property type="entry name" value="ABC_TRANSPORTER_1"/>
    <property type="match status" value="2"/>
</dbReference>
<protein>
    <recommendedName>
        <fullName evidence="3">ABC transporter domain-containing protein</fullName>
    </recommendedName>
</protein>
<dbReference type="InterPro" id="IPR027417">
    <property type="entry name" value="P-loop_NTPase"/>
</dbReference>
<dbReference type="InterPro" id="IPR003439">
    <property type="entry name" value="ABC_transporter-like_ATP-bd"/>
</dbReference>
<dbReference type="InterPro" id="IPR003593">
    <property type="entry name" value="AAA+_ATPase"/>
</dbReference>
<keyword evidence="2" id="KW-0067">ATP-binding</keyword>
<dbReference type="PROSITE" id="PS50893">
    <property type="entry name" value="ABC_TRANSPORTER_2"/>
    <property type="match status" value="1"/>
</dbReference>
<reference evidence="4" key="1">
    <citation type="submission" date="2018-05" db="EMBL/GenBank/DDBJ databases">
        <authorList>
            <person name="Lanie J.A."/>
            <person name="Ng W.-L."/>
            <person name="Kazmierczak K.M."/>
            <person name="Andrzejewski T.M."/>
            <person name="Davidsen T.M."/>
            <person name="Wayne K.J."/>
            <person name="Tettelin H."/>
            <person name="Glass J.I."/>
            <person name="Rusch D."/>
            <person name="Podicherti R."/>
            <person name="Tsui H.-C.T."/>
            <person name="Winkler M.E."/>
        </authorList>
    </citation>
    <scope>NUCLEOTIDE SEQUENCE</scope>
</reference>
<dbReference type="InterPro" id="IPR017871">
    <property type="entry name" value="ABC_transporter-like_CS"/>
</dbReference>
<dbReference type="PANTHER" id="PTHR42855">
    <property type="entry name" value="ABC TRANSPORTER ATP-BINDING SUBUNIT"/>
    <property type="match status" value="1"/>
</dbReference>
<dbReference type="Gene3D" id="3.40.50.300">
    <property type="entry name" value="P-loop containing nucleotide triphosphate hydrolases"/>
    <property type="match status" value="2"/>
</dbReference>
<dbReference type="EMBL" id="UINC01045756">
    <property type="protein sequence ID" value="SVB52896.1"/>
    <property type="molecule type" value="Genomic_DNA"/>
</dbReference>
<dbReference type="AlphaFoldDB" id="A0A382EQ22"/>
<dbReference type="FunFam" id="3.40.50.300:FF:000011">
    <property type="entry name" value="Putative ABC transporter ATP-binding component"/>
    <property type="match status" value="1"/>
</dbReference>
<accession>A0A382EQ22</accession>
<dbReference type="Pfam" id="PF00005">
    <property type="entry name" value="ABC_tran"/>
    <property type="match status" value="2"/>
</dbReference>
<proteinExistence type="predicted"/>
<dbReference type="InterPro" id="IPR032781">
    <property type="entry name" value="ABC_tran_Xtn"/>
</dbReference>
<dbReference type="CDD" id="cd03221">
    <property type="entry name" value="ABCF_EF-3"/>
    <property type="match status" value="2"/>
</dbReference>
<gene>
    <name evidence="4" type="ORF">METZ01_LOCUS205750</name>
</gene>
<evidence type="ECO:0000256" key="2">
    <source>
        <dbReference type="ARBA" id="ARBA00022840"/>
    </source>
</evidence>
<organism evidence="4">
    <name type="scientific">marine metagenome</name>
    <dbReference type="NCBI Taxonomy" id="408172"/>
    <lineage>
        <taxon>unclassified sequences</taxon>
        <taxon>metagenomes</taxon>
        <taxon>ecological metagenomes</taxon>
    </lineage>
</organism>